<keyword evidence="2" id="KW-1185">Reference proteome</keyword>
<evidence type="ECO:0000313" key="1">
    <source>
        <dbReference type="EMBL" id="QEX16506.1"/>
    </source>
</evidence>
<proteinExistence type="predicted"/>
<sequence>MFHFLRLFADPINGLREQISDRWSDIDVVPIECPFSAVAVRFGLSHYDPEDEAIPEPVSSGVNKFSEQNPSARFLLLQTICWGGDCFNSGHVVKNGEITCHEEGEGALRRLVSHMGADLGPLETFEPLRRGFPWTA</sequence>
<protein>
    <submittedName>
        <fullName evidence="1">Uncharacterized protein</fullName>
    </submittedName>
</protein>
<dbReference type="KEGG" id="htq:FRZ44_18010"/>
<accession>A0A5J6MNZ8</accession>
<dbReference type="EMBL" id="CP042906">
    <property type="protein sequence ID" value="QEX16506.1"/>
    <property type="molecule type" value="Genomic_DNA"/>
</dbReference>
<name>A0A5J6MNZ8_9PROT</name>
<organism evidence="1 2">
    <name type="scientific">Hypericibacter terrae</name>
    <dbReference type="NCBI Taxonomy" id="2602015"/>
    <lineage>
        <taxon>Bacteria</taxon>
        <taxon>Pseudomonadati</taxon>
        <taxon>Pseudomonadota</taxon>
        <taxon>Alphaproteobacteria</taxon>
        <taxon>Rhodospirillales</taxon>
        <taxon>Dongiaceae</taxon>
        <taxon>Hypericibacter</taxon>
    </lineage>
</organism>
<dbReference type="Proteomes" id="UP000326202">
    <property type="component" value="Chromosome"/>
</dbReference>
<evidence type="ECO:0000313" key="2">
    <source>
        <dbReference type="Proteomes" id="UP000326202"/>
    </source>
</evidence>
<dbReference type="RefSeq" id="WP_151176858.1">
    <property type="nucleotide sequence ID" value="NZ_CP042906.1"/>
</dbReference>
<dbReference type="AlphaFoldDB" id="A0A5J6MNZ8"/>
<gene>
    <name evidence="1" type="ORF">FRZ44_18010</name>
</gene>
<reference evidence="1 2" key="1">
    <citation type="submission" date="2019-08" db="EMBL/GenBank/DDBJ databases">
        <title>Hyperibacter terrae gen. nov., sp. nov. and Hyperibacter viscosus sp. nov., two new members in the family Rhodospirillaceae isolated from the rhizosphere of Hypericum perforatum.</title>
        <authorList>
            <person name="Noviana Z."/>
        </authorList>
    </citation>
    <scope>NUCLEOTIDE SEQUENCE [LARGE SCALE GENOMIC DNA]</scope>
    <source>
        <strain evidence="1 2">R5913</strain>
    </source>
</reference>
<dbReference type="OrthoDB" id="8479932at2"/>